<dbReference type="GO" id="GO:0008902">
    <property type="term" value="F:hydroxymethylpyrimidine kinase activity"/>
    <property type="evidence" value="ECO:0007669"/>
    <property type="project" value="UniProtKB-EC"/>
</dbReference>
<dbReference type="Proteomes" id="UP000290682">
    <property type="component" value="Unassembled WGS sequence"/>
</dbReference>
<dbReference type="InterPro" id="IPR004399">
    <property type="entry name" value="HMP/HMP-P_kinase_dom"/>
</dbReference>
<dbReference type="RefSeq" id="WP_129212762.1">
    <property type="nucleotide sequence ID" value="NZ_REGR01000006.1"/>
</dbReference>
<gene>
    <name evidence="4" type="primary">thiD</name>
    <name evidence="4" type="ORF">EBB06_08440</name>
</gene>
<dbReference type="SUPFAM" id="SSF53613">
    <property type="entry name" value="Ribokinase-like"/>
    <property type="match status" value="1"/>
</dbReference>
<dbReference type="InterPro" id="IPR013749">
    <property type="entry name" value="PM/HMP-P_kinase-1"/>
</dbReference>
<protein>
    <recommendedName>
        <fullName evidence="2">hydroxymethylpyrimidine kinase</fullName>
        <ecNumber evidence="2">2.7.1.49</ecNumber>
    </recommendedName>
</protein>
<dbReference type="EC" id="2.7.1.49" evidence="2"/>
<dbReference type="EMBL" id="REGR01000006">
    <property type="protein sequence ID" value="RXZ43893.1"/>
    <property type="molecule type" value="Genomic_DNA"/>
</dbReference>
<evidence type="ECO:0000313" key="4">
    <source>
        <dbReference type="EMBL" id="RXZ43893.1"/>
    </source>
</evidence>
<sequence>MSTPPVTPPIVMTLAGSDPTGGAGLQADILTLASLGCHPLSVVTAVTVQDTAGVTDFLVMDAEWLVDQARALLEDMKVSAFKLGMIGSVENVAAIAEVVSDYPEVPLIVDPVLASGGGHAFADDDLIAAIRDMILPQTTIVTPNSIEARRLAAHDPDEEDALELALAAERLTQLGCEYVLITGTHENTRVVTNTLYDGQGQVRADSWERLPGSYHGSGCTLASAIAGILASGSSVADAVREAQDYTYQTLKNAFRPGMGQFIPDRLYWARKEKSDD</sequence>
<feature type="domain" description="Pyridoxamine kinase/Phosphomethylpyrimidine kinase" evidence="3">
    <location>
        <begin position="18"/>
        <end position="260"/>
    </location>
</feature>
<keyword evidence="5" id="KW-1185">Reference proteome</keyword>
<dbReference type="GO" id="GO:0008972">
    <property type="term" value="F:phosphomethylpyrimidine kinase activity"/>
    <property type="evidence" value="ECO:0007669"/>
    <property type="project" value="UniProtKB-EC"/>
</dbReference>
<dbReference type="NCBIfam" id="TIGR00097">
    <property type="entry name" value="HMP-P_kinase"/>
    <property type="match status" value="1"/>
</dbReference>
<evidence type="ECO:0000259" key="3">
    <source>
        <dbReference type="Pfam" id="PF08543"/>
    </source>
</evidence>
<comment type="pathway">
    <text evidence="1">Cofactor biosynthesis; thiamine diphosphate biosynthesis.</text>
</comment>
<keyword evidence="4" id="KW-0808">Transferase</keyword>
<dbReference type="CDD" id="cd01169">
    <property type="entry name" value="HMPP_kinase"/>
    <property type="match status" value="1"/>
</dbReference>
<keyword evidence="4" id="KW-0418">Kinase</keyword>
<reference evidence="4 5" key="1">
    <citation type="submission" date="2018-10" db="EMBL/GenBank/DDBJ databases">
        <title>Draft genome of Fastidiocella sp. strain 375T, a bacterium isolated from a karstic cave dripping water.</title>
        <authorList>
            <person name="Coelho C."/>
            <person name="Verissimo A."/>
            <person name="Tiago I."/>
        </authorList>
    </citation>
    <scope>NUCLEOTIDE SEQUENCE [LARGE SCALE GENOMIC DNA]</scope>
    <source>
        <strain evidence="4 5">CAVE-375</strain>
    </source>
</reference>
<dbReference type="PANTHER" id="PTHR20858:SF17">
    <property type="entry name" value="HYDROXYMETHYLPYRIMIDINE_PHOSPHOMETHYLPYRIMIDINE KINASE THI20-RELATED"/>
    <property type="match status" value="1"/>
</dbReference>
<dbReference type="PANTHER" id="PTHR20858">
    <property type="entry name" value="PHOSPHOMETHYLPYRIMIDINE KINASE"/>
    <property type="match status" value="1"/>
</dbReference>
<dbReference type="Pfam" id="PF08543">
    <property type="entry name" value="Phos_pyr_kin"/>
    <property type="match status" value="1"/>
</dbReference>
<dbReference type="Gene3D" id="3.40.1190.20">
    <property type="match status" value="1"/>
</dbReference>
<evidence type="ECO:0000256" key="2">
    <source>
        <dbReference type="ARBA" id="ARBA00012135"/>
    </source>
</evidence>
<dbReference type="InterPro" id="IPR029056">
    <property type="entry name" value="Ribokinase-like"/>
</dbReference>
<evidence type="ECO:0000256" key="1">
    <source>
        <dbReference type="ARBA" id="ARBA00004948"/>
    </source>
</evidence>
<name>A0ABY0FCP5_9NEIS</name>
<accession>A0ABY0FCP5</accession>
<comment type="caution">
    <text evidence="4">The sequence shown here is derived from an EMBL/GenBank/DDBJ whole genome shotgun (WGS) entry which is preliminary data.</text>
</comment>
<organism evidence="4 5">
    <name type="scientific">Crenobacter cavernae</name>
    <dbReference type="NCBI Taxonomy" id="2290923"/>
    <lineage>
        <taxon>Bacteria</taxon>
        <taxon>Pseudomonadati</taxon>
        <taxon>Pseudomonadota</taxon>
        <taxon>Betaproteobacteria</taxon>
        <taxon>Neisseriales</taxon>
        <taxon>Neisseriaceae</taxon>
        <taxon>Crenobacter</taxon>
    </lineage>
</organism>
<proteinExistence type="predicted"/>
<evidence type="ECO:0000313" key="5">
    <source>
        <dbReference type="Proteomes" id="UP000290682"/>
    </source>
</evidence>